<name>A0A286DZP8_9ACTN</name>
<comment type="cofactor">
    <cofactor evidence="1">
        <name>Fe(2+)</name>
        <dbReference type="ChEBI" id="CHEBI:29033"/>
    </cofactor>
</comment>
<dbReference type="PANTHER" id="PTHR10696:SF56">
    <property type="entry name" value="TAUD_TFDA-LIKE DOMAIN-CONTAINING PROTEIN"/>
    <property type="match status" value="1"/>
</dbReference>
<dbReference type="InterPro" id="IPR014503">
    <property type="entry name" value="Clavaminate_syn-like"/>
</dbReference>
<keyword evidence="3 7" id="KW-0479">Metal-binding</keyword>
<dbReference type="PANTHER" id="PTHR10696">
    <property type="entry name" value="GAMMA-BUTYROBETAINE HYDROXYLASE-RELATED"/>
    <property type="match status" value="1"/>
</dbReference>
<dbReference type="Gene3D" id="3.60.130.10">
    <property type="entry name" value="Clavaminate synthase-like"/>
    <property type="match status" value="1"/>
</dbReference>
<gene>
    <name evidence="10" type="ORF">SAMN06297387_114119</name>
</gene>
<dbReference type="OrthoDB" id="3872700at2"/>
<dbReference type="SUPFAM" id="SSF51197">
    <property type="entry name" value="Clavaminate synthase-like"/>
    <property type="match status" value="1"/>
</dbReference>
<organism evidence="10 11">
    <name type="scientific">Streptomyces zhaozhouensis</name>
    <dbReference type="NCBI Taxonomy" id="1300267"/>
    <lineage>
        <taxon>Bacteria</taxon>
        <taxon>Bacillati</taxon>
        <taxon>Actinomycetota</taxon>
        <taxon>Actinomycetes</taxon>
        <taxon>Kitasatosporales</taxon>
        <taxon>Streptomycetaceae</taxon>
        <taxon>Streptomyces</taxon>
    </lineage>
</organism>
<feature type="region of interest" description="Disordered" evidence="8">
    <location>
        <begin position="1"/>
        <end position="20"/>
    </location>
</feature>
<dbReference type="GO" id="GO:0005506">
    <property type="term" value="F:iron ion binding"/>
    <property type="evidence" value="ECO:0007669"/>
    <property type="project" value="InterPro"/>
</dbReference>
<keyword evidence="6" id="KW-0045">Antibiotic biosynthesis</keyword>
<dbReference type="Pfam" id="PF02668">
    <property type="entry name" value="TauD"/>
    <property type="match status" value="1"/>
</dbReference>
<evidence type="ECO:0000256" key="1">
    <source>
        <dbReference type="ARBA" id="ARBA00001954"/>
    </source>
</evidence>
<comment type="similarity">
    <text evidence="2">Belongs to the clavaminate synthase family.</text>
</comment>
<proteinExistence type="inferred from homology"/>
<evidence type="ECO:0000313" key="10">
    <source>
        <dbReference type="EMBL" id="SOD64139.1"/>
    </source>
</evidence>
<evidence type="ECO:0000259" key="9">
    <source>
        <dbReference type="Pfam" id="PF02668"/>
    </source>
</evidence>
<accession>A0A286DZP8</accession>
<dbReference type="AlphaFoldDB" id="A0A286DZP8"/>
<dbReference type="InterPro" id="IPR050411">
    <property type="entry name" value="AlphaKG_dependent_hydroxylases"/>
</dbReference>
<dbReference type="GO" id="GO:0016491">
    <property type="term" value="F:oxidoreductase activity"/>
    <property type="evidence" value="ECO:0007669"/>
    <property type="project" value="UniProtKB-KW"/>
</dbReference>
<feature type="domain" description="TauD/TfdA-like" evidence="9">
    <location>
        <begin position="125"/>
        <end position="313"/>
    </location>
</feature>
<dbReference type="InterPro" id="IPR003819">
    <property type="entry name" value="TauD/TfdA-like"/>
</dbReference>
<evidence type="ECO:0000256" key="2">
    <source>
        <dbReference type="ARBA" id="ARBA00008425"/>
    </source>
</evidence>
<evidence type="ECO:0000256" key="8">
    <source>
        <dbReference type="SAM" id="MobiDB-lite"/>
    </source>
</evidence>
<dbReference type="Proteomes" id="UP000219072">
    <property type="component" value="Unassembled WGS sequence"/>
</dbReference>
<evidence type="ECO:0000256" key="3">
    <source>
        <dbReference type="ARBA" id="ARBA00022723"/>
    </source>
</evidence>
<feature type="binding site" evidence="7">
    <location>
        <position position="164"/>
    </location>
    <ligand>
        <name>Fe cation</name>
        <dbReference type="ChEBI" id="CHEBI:24875"/>
    </ligand>
</feature>
<dbReference type="GO" id="GO:0017000">
    <property type="term" value="P:antibiotic biosynthetic process"/>
    <property type="evidence" value="ECO:0007669"/>
    <property type="project" value="UniProtKB-KW"/>
</dbReference>
<evidence type="ECO:0000313" key="11">
    <source>
        <dbReference type="Proteomes" id="UP000219072"/>
    </source>
</evidence>
<evidence type="ECO:0000256" key="4">
    <source>
        <dbReference type="ARBA" id="ARBA00023002"/>
    </source>
</evidence>
<protein>
    <submittedName>
        <fullName evidence="10">L-asparagine oxygenase</fullName>
    </submittedName>
</protein>
<evidence type="ECO:0000256" key="5">
    <source>
        <dbReference type="ARBA" id="ARBA00023004"/>
    </source>
</evidence>
<keyword evidence="11" id="KW-1185">Reference proteome</keyword>
<dbReference type="EMBL" id="OCNE01000014">
    <property type="protein sequence ID" value="SOD64139.1"/>
    <property type="molecule type" value="Genomic_DNA"/>
</dbReference>
<evidence type="ECO:0000256" key="6">
    <source>
        <dbReference type="ARBA" id="ARBA00023194"/>
    </source>
</evidence>
<dbReference type="PIRSF" id="PIRSF019543">
    <property type="entry name" value="Clavaminate_syn"/>
    <property type="match status" value="1"/>
</dbReference>
<feature type="binding site" evidence="7">
    <location>
        <position position="162"/>
    </location>
    <ligand>
        <name>Fe cation</name>
        <dbReference type="ChEBI" id="CHEBI:24875"/>
    </ligand>
</feature>
<dbReference type="RefSeq" id="WP_097232582.1">
    <property type="nucleotide sequence ID" value="NZ_OCNE01000014.1"/>
</dbReference>
<reference evidence="10 11" key="1">
    <citation type="submission" date="2017-09" db="EMBL/GenBank/DDBJ databases">
        <authorList>
            <person name="Ehlers B."/>
            <person name="Leendertz F.H."/>
        </authorList>
    </citation>
    <scope>NUCLEOTIDE SEQUENCE [LARGE SCALE GENOMIC DNA]</scope>
    <source>
        <strain evidence="10 11">CGMCC 4.7095</strain>
    </source>
</reference>
<feature type="binding site" evidence="7">
    <location>
        <position position="294"/>
    </location>
    <ligand>
        <name>Fe cation</name>
        <dbReference type="ChEBI" id="CHEBI:24875"/>
    </ligand>
</feature>
<sequence length="338" mass="36202">MSSSLLDTGSPRETGRSPGVLALDDATAAAVDTVARALLPVADGEVDAPGWSAAARRLWHELPTALRRALADFRRDPGPGGALLLRGLPVHEAGVPATPSVSGSVQRRATLPASVLALVAHALGDQIAYRSEKSGALVHDVVPVPGSEEFQGNEGSVLLTFHNENAFDPHRPDYVLLFCLRADHERVAGLRTASIRQVRGLLDERHREALFRADFVTAPPPSFGAGRGRSLRHAVLSGAWDDPDLLVDFAATSAVTPRGTEAMRALQELFAAHADTHLLVPGDLAIVDNRLTVHGRTAFVPRYDGLDRWLQRAFVARDLRASRARRAGDGQVLADLTP</sequence>
<dbReference type="InterPro" id="IPR042098">
    <property type="entry name" value="TauD-like_sf"/>
</dbReference>
<keyword evidence="4" id="KW-0560">Oxidoreductase</keyword>
<keyword evidence="5 7" id="KW-0408">Iron</keyword>
<evidence type="ECO:0000256" key="7">
    <source>
        <dbReference type="PIRSR" id="PIRSR019543-2"/>
    </source>
</evidence>